<dbReference type="Gramene" id="TKW21221">
    <property type="protein sequence ID" value="TKW21221"/>
    <property type="gene ID" value="SEVIR_4G174600v2"/>
</dbReference>
<protein>
    <submittedName>
        <fullName evidence="1">Uncharacterized protein</fullName>
    </submittedName>
</protein>
<evidence type="ECO:0000313" key="2">
    <source>
        <dbReference type="Proteomes" id="UP000298652"/>
    </source>
</evidence>
<dbReference type="Proteomes" id="UP000298652">
    <property type="component" value="Chromosome 4"/>
</dbReference>
<keyword evidence="2" id="KW-1185">Reference proteome</keyword>
<reference evidence="1" key="1">
    <citation type="submission" date="2019-03" db="EMBL/GenBank/DDBJ databases">
        <title>WGS assembly of Setaria viridis.</title>
        <authorList>
            <person name="Huang P."/>
            <person name="Jenkins J."/>
            <person name="Grimwood J."/>
            <person name="Barry K."/>
            <person name="Healey A."/>
            <person name="Mamidi S."/>
            <person name="Sreedasyam A."/>
            <person name="Shu S."/>
            <person name="Feldman M."/>
            <person name="Wu J."/>
            <person name="Yu Y."/>
            <person name="Chen C."/>
            <person name="Johnson J."/>
            <person name="Rokhsar D."/>
            <person name="Baxter I."/>
            <person name="Schmutz J."/>
            <person name="Brutnell T."/>
            <person name="Kellogg E."/>
        </authorList>
    </citation>
    <scope>NUCLEOTIDE SEQUENCE [LARGE SCALE GENOMIC DNA]</scope>
</reference>
<evidence type="ECO:0000313" key="1">
    <source>
        <dbReference type="EMBL" id="TKW21221.1"/>
    </source>
</evidence>
<dbReference type="AlphaFoldDB" id="A0A4U6UX12"/>
<organism evidence="1 2">
    <name type="scientific">Setaria viridis</name>
    <name type="common">Green bristlegrass</name>
    <name type="synonym">Setaria italica subsp. viridis</name>
    <dbReference type="NCBI Taxonomy" id="4556"/>
    <lineage>
        <taxon>Eukaryota</taxon>
        <taxon>Viridiplantae</taxon>
        <taxon>Streptophyta</taxon>
        <taxon>Embryophyta</taxon>
        <taxon>Tracheophyta</taxon>
        <taxon>Spermatophyta</taxon>
        <taxon>Magnoliopsida</taxon>
        <taxon>Liliopsida</taxon>
        <taxon>Poales</taxon>
        <taxon>Poaceae</taxon>
        <taxon>PACMAD clade</taxon>
        <taxon>Panicoideae</taxon>
        <taxon>Panicodae</taxon>
        <taxon>Paniceae</taxon>
        <taxon>Cenchrinae</taxon>
        <taxon>Setaria</taxon>
    </lineage>
</organism>
<dbReference type="OMA" id="HCINTET"/>
<sequence length="87" mass="10122">MATLTTVPEELRDRITIPIADTPGFIALSPMGDPDPTYLINLETNRIPFKSALMDLADWDHAFRSWPNRTPGWKKWYLRMDNSKRVF</sequence>
<accession>A0A4U6UX12</accession>
<proteinExistence type="predicted"/>
<dbReference type="EMBL" id="CM016555">
    <property type="protein sequence ID" value="TKW21221.1"/>
    <property type="molecule type" value="Genomic_DNA"/>
</dbReference>
<gene>
    <name evidence="1" type="ORF">SEVIR_4G174600v2</name>
</gene>
<name>A0A4U6UX12_SETVI</name>